<dbReference type="Gene3D" id="1.10.260.40">
    <property type="entry name" value="lambda repressor-like DNA-binding domains"/>
    <property type="match status" value="1"/>
</dbReference>
<dbReference type="GO" id="GO:0003677">
    <property type="term" value="F:DNA binding"/>
    <property type="evidence" value="ECO:0007669"/>
    <property type="project" value="UniProtKB-KW"/>
</dbReference>
<dbReference type="Gene3D" id="3.40.50.2300">
    <property type="match status" value="2"/>
</dbReference>
<keyword evidence="2 5" id="KW-0238">DNA-binding</keyword>
<evidence type="ECO:0000256" key="1">
    <source>
        <dbReference type="ARBA" id="ARBA00023015"/>
    </source>
</evidence>
<dbReference type="InterPro" id="IPR010982">
    <property type="entry name" value="Lambda_DNA-bd_dom_sf"/>
</dbReference>
<dbReference type="RefSeq" id="WP_340468494.1">
    <property type="nucleotide sequence ID" value="NZ_JBANBB010000001.1"/>
</dbReference>
<dbReference type="CDD" id="cd06267">
    <property type="entry name" value="PBP1_LacI_sugar_binding-like"/>
    <property type="match status" value="1"/>
</dbReference>
<dbReference type="InterPro" id="IPR000843">
    <property type="entry name" value="HTH_LacI"/>
</dbReference>
<dbReference type="InterPro" id="IPR046335">
    <property type="entry name" value="LacI/GalR-like_sensor"/>
</dbReference>
<accession>A0ABU8ZMA9</accession>
<dbReference type="SMART" id="SM00354">
    <property type="entry name" value="HTH_LACI"/>
    <property type="match status" value="1"/>
</dbReference>
<evidence type="ECO:0000313" key="5">
    <source>
        <dbReference type="EMBL" id="MEK0305943.1"/>
    </source>
</evidence>
<organism evidence="5 6">
    <name type="scientific">Bifidobacterium favimelis</name>
    <dbReference type="NCBI Taxonomy" id="3122979"/>
    <lineage>
        <taxon>Bacteria</taxon>
        <taxon>Bacillati</taxon>
        <taxon>Actinomycetota</taxon>
        <taxon>Actinomycetes</taxon>
        <taxon>Bifidobacteriales</taxon>
        <taxon>Bifidobacteriaceae</taxon>
        <taxon>Bifidobacterium</taxon>
    </lineage>
</organism>
<proteinExistence type="predicted"/>
<dbReference type="Proteomes" id="UP001373159">
    <property type="component" value="Unassembled WGS sequence"/>
</dbReference>
<dbReference type="PROSITE" id="PS00356">
    <property type="entry name" value="HTH_LACI_1"/>
    <property type="match status" value="1"/>
</dbReference>
<protein>
    <submittedName>
        <fullName evidence="5">LacI family DNA-binding transcriptional regulator</fullName>
    </submittedName>
</protein>
<dbReference type="Pfam" id="PF13377">
    <property type="entry name" value="Peripla_BP_3"/>
    <property type="match status" value="1"/>
</dbReference>
<evidence type="ECO:0000256" key="3">
    <source>
        <dbReference type="ARBA" id="ARBA00023163"/>
    </source>
</evidence>
<evidence type="ECO:0000256" key="2">
    <source>
        <dbReference type="ARBA" id="ARBA00023125"/>
    </source>
</evidence>
<dbReference type="Pfam" id="PF00356">
    <property type="entry name" value="LacI"/>
    <property type="match status" value="1"/>
</dbReference>
<dbReference type="EMBL" id="JBANBB010000001">
    <property type="protein sequence ID" value="MEK0305943.1"/>
    <property type="molecule type" value="Genomic_DNA"/>
</dbReference>
<gene>
    <name evidence="5" type="ORF">V8P97_00400</name>
</gene>
<sequence length="352" mass="38171">MTLPKSKTTISDVAKTAGVSNSAVSYALNGKPGVSEDTRAKVLDVAERLGWRPNSAAKALSDAKTHNVGLVLTYDTGVLSVESYTMELIAGLTAELETEGYSLLLRSSPSHVEERSILKEWIAAGAVDAVLIMNVELGDSRIDLFKEKPTVPALALCDASMAGGLPALADDEGGAAHLIVDYLHELGHEYIARIAGPEMLEHTFIRDNAFVDEAAELGLRYSCFHTDYSPQGGERCTRRLLSLPDRPTAIVYDNDVMALSSLQTIGKMGFRVPDDLSVVSWNDSFMCEVSRPTITALNRDVVRRGSKAATMLLSLIDGRQVESVQQEDNELIFRQSSGPLGVHPRRGQGHME</sequence>
<reference evidence="5 6" key="1">
    <citation type="submission" date="2024-02" db="EMBL/GenBank/DDBJ databases">
        <title>Bifidobacterium honeyensis sp. nov., isolated from the comb honey.</title>
        <authorList>
            <person name="Liu W."/>
            <person name="Li Y."/>
        </authorList>
    </citation>
    <scope>NUCLEOTIDE SEQUENCE [LARGE SCALE GENOMIC DNA]</scope>
    <source>
        <strain evidence="5 6">IMAU50988</strain>
    </source>
</reference>
<dbReference type="CDD" id="cd01392">
    <property type="entry name" value="HTH_LacI"/>
    <property type="match status" value="1"/>
</dbReference>
<dbReference type="PANTHER" id="PTHR30146:SF155">
    <property type="entry name" value="ALANINE RACEMASE"/>
    <property type="match status" value="1"/>
</dbReference>
<dbReference type="SUPFAM" id="SSF53822">
    <property type="entry name" value="Periplasmic binding protein-like I"/>
    <property type="match status" value="1"/>
</dbReference>
<evidence type="ECO:0000259" key="4">
    <source>
        <dbReference type="PROSITE" id="PS50932"/>
    </source>
</evidence>
<comment type="caution">
    <text evidence="5">The sequence shown here is derived from an EMBL/GenBank/DDBJ whole genome shotgun (WGS) entry which is preliminary data.</text>
</comment>
<dbReference type="SUPFAM" id="SSF47413">
    <property type="entry name" value="lambda repressor-like DNA-binding domains"/>
    <property type="match status" value="1"/>
</dbReference>
<keyword evidence="6" id="KW-1185">Reference proteome</keyword>
<keyword evidence="3" id="KW-0804">Transcription</keyword>
<keyword evidence="1" id="KW-0805">Transcription regulation</keyword>
<dbReference type="InterPro" id="IPR028082">
    <property type="entry name" value="Peripla_BP_I"/>
</dbReference>
<feature type="domain" description="HTH lacI-type" evidence="4">
    <location>
        <begin position="8"/>
        <end position="62"/>
    </location>
</feature>
<evidence type="ECO:0000313" key="6">
    <source>
        <dbReference type="Proteomes" id="UP001373159"/>
    </source>
</evidence>
<dbReference type="PROSITE" id="PS50932">
    <property type="entry name" value="HTH_LACI_2"/>
    <property type="match status" value="1"/>
</dbReference>
<name>A0ABU8ZMA9_9BIFI</name>
<dbReference type="PANTHER" id="PTHR30146">
    <property type="entry name" value="LACI-RELATED TRANSCRIPTIONAL REPRESSOR"/>
    <property type="match status" value="1"/>
</dbReference>